<sequence>MKKKLLVLLMIGSAVVGISCKKLEKATDQNITLTTADVTLTVPSRGVSAQEIELSSAVATADLDALIKQKASGFGLKNIKSLKIKTLTAEITAGSDATNSFSNLQGINAVLEGAGKNFTASYAGTPAAQTTKINLTVDSSVDLKDILSSASLKYSLKSKIVTALTKNLTVKLVATYDVVVGL</sequence>
<protein>
    <submittedName>
        <fullName evidence="1">Uncharacterized protein</fullName>
    </submittedName>
</protein>
<organism evidence="1 2">
    <name type="scientific">Pedobacter chitinilyticus</name>
    <dbReference type="NCBI Taxonomy" id="2233776"/>
    <lineage>
        <taxon>Bacteria</taxon>
        <taxon>Pseudomonadati</taxon>
        <taxon>Bacteroidota</taxon>
        <taxon>Sphingobacteriia</taxon>
        <taxon>Sphingobacteriales</taxon>
        <taxon>Sphingobacteriaceae</taxon>
        <taxon>Pedobacter</taxon>
    </lineage>
</organism>
<gene>
    <name evidence="1" type="ORF">DPV69_01350</name>
</gene>
<evidence type="ECO:0000313" key="2">
    <source>
        <dbReference type="Proteomes" id="UP000284120"/>
    </source>
</evidence>
<dbReference type="EMBL" id="SAYW01000001">
    <property type="protein sequence ID" value="RWU10018.1"/>
    <property type="molecule type" value="Genomic_DNA"/>
</dbReference>
<dbReference type="AlphaFoldDB" id="A0A443Z0I7"/>
<evidence type="ECO:0000313" key="1">
    <source>
        <dbReference type="EMBL" id="RWU10018.1"/>
    </source>
</evidence>
<accession>A0A443Z0I7</accession>
<proteinExistence type="predicted"/>
<dbReference type="Proteomes" id="UP000284120">
    <property type="component" value="Unassembled WGS sequence"/>
</dbReference>
<comment type="caution">
    <text evidence="1">The sequence shown here is derived from an EMBL/GenBank/DDBJ whole genome shotgun (WGS) entry which is preliminary data.</text>
</comment>
<keyword evidence="2" id="KW-1185">Reference proteome</keyword>
<name>A0A443Z0I7_9SPHI</name>
<dbReference type="OrthoDB" id="771605at2"/>
<reference evidence="1 2" key="1">
    <citation type="submission" date="2018-06" db="EMBL/GenBank/DDBJ databases">
        <title>Pedobacter endophyticus sp. nov., an endophytic bacterium isolated from a leaf of Triticum aestivum.</title>
        <authorList>
            <person name="Zhang L."/>
        </authorList>
    </citation>
    <scope>NUCLEOTIDE SEQUENCE [LARGE SCALE GENOMIC DNA]</scope>
    <source>
        <strain evidence="1 2">CM134L-2</strain>
    </source>
</reference>
<dbReference type="RefSeq" id="WP_113645513.1">
    <property type="nucleotide sequence ID" value="NZ_QMHN01000001.1"/>
</dbReference>
<dbReference type="PROSITE" id="PS51257">
    <property type="entry name" value="PROKAR_LIPOPROTEIN"/>
    <property type="match status" value="1"/>
</dbReference>